<evidence type="ECO:0000256" key="1">
    <source>
        <dbReference type="SAM" id="Phobius"/>
    </source>
</evidence>
<dbReference type="RefSeq" id="WP_133343359.1">
    <property type="nucleotide sequence ID" value="NZ_SMZO01000030.1"/>
</dbReference>
<proteinExistence type="predicted"/>
<dbReference type="GO" id="GO:0004190">
    <property type="term" value="F:aspartic-type endopeptidase activity"/>
    <property type="evidence" value="ECO:0007669"/>
    <property type="project" value="InterPro"/>
</dbReference>
<evidence type="ECO:0000313" key="2">
    <source>
        <dbReference type="EMBL" id="TDL86433.1"/>
    </source>
</evidence>
<dbReference type="EC" id="3.4.23.-" evidence="2"/>
<dbReference type="AlphaFoldDB" id="A0A4R6AWN1"/>
<feature type="transmembrane region" description="Helical" evidence="1">
    <location>
        <begin position="38"/>
        <end position="55"/>
    </location>
</feature>
<dbReference type="InterPro" id="IPR001969">
    <property type="entry name" value="Aspartic_peptidase_AS"/>
</dbReference>
<dbReference type="SUPFAM" id="SSF50630">
    <property type="entry name" value="Acid proteases"/>
    <property type="match status" value="1"/>
</dbReference>
<dbReference type="InterPro" id="IPR034122">
    <property type="entry name" value="Retropepsin-like_bacterial"/>
</dbReference>
<dbReference type="OrthoDB" id="7595324at2"/>
<dbReference type="PROSITE" id="PS00141">
    <property type="entry name" value="ASP_PROTEASE"/>
    <property type="match status" value="1"/>
</dbReference>
<comment type="caution">
    <text evidence="2">The sequence shown here is derived from an EMBL/GenBank/DDBJ whole genome shotgun (WGS) entry which is preliminary data.</text>
</comment>
<feature type="transmembrane region" description="Helical" evidence="1">
    <location>
        <begin position="6"/>
        <end position="26"/>
    </location>
</feature>
<dbReference type="EMBL" id="SMZO01000030">
    <property type="protein sequence ID" value="TDL86433.1"/>
    <property type="molecule type" value="Genomic_DNA"/>
</dbReference>
<dbReference type="InterPro" id="IPR011969">
    <property type="entry name" value="Clan_AA_Asp_peptidase_C"/>
</dbReference>
<dbReference type="NCBIfam" id="TIGR02281">
    <property type="entry name" value="clan_AA_DTGA"/>
    <property type="match status" value="1"/>
</dbReference>
<dbReference type="GO" id="GO:0006508">
    <property type="term" value="P:proteolysis"/>
    <property type="evidence" value="ECO:0007669"/>
    <property type="project" value="UniProtKB-KW"/>
</dbReference>
<keyword evidence="1" id="KW-1133">Transmembrane helix</keyword>
<dbReference type="Proteomes" id="UP000294562">
    <property type="component" value="Unassembled WGS sequence"/>
</dbReference>
<accession>A0A4R6AWN1</accession>
<organism evidence="2 3">
    <name type="scientific">Meridianimarinicoccus aquatilis</name>
    <dbReference type="NCBI Taxonomy" id="2552766"/>
    <lineage>
        <taxon>Bacteria</taxon>
        <taxon>Pseudomonadati</taxon>
        <taxon>Pseudomonadota</taxon>
        <taxon>Alphaproteobacteria</taxon>
        <taxon>Rhodobacterales</taxon>
        <taxon>Paracoccaceae</taxon>
        <taxon>Meridianimarinicoccus</taxon>
    </lineage>
</organism>
<evidence type="ECO:0000313" key="3">
    <source>
        <dbReference type="Proteomes" id="UP000294562"/>
    </source>
</evidence>
<keyword evidence="3" id="KW-1185">Reference proteome</keyword>
<keyword evidence="2" id="KW-0645">Protease</keyword>
<dbReference type="Gene3D" id="2.40.70.10">
    <property type="entry name" value="Acid Proteases"/>
    <property type="match status" value="1"/>
</dbReference>
<dbReference type="InterPro" id="IPR021109">
    <property type="entry name" value="Peptidase_aspartic_dom_sf"/>
</dbReference>
<dbReference type="Pfam" id="PF13975">
    <property type="entry name" value="gag-asp_proteas"/>
    <property type="match status" value="1"/>
</dbReference>
<reference evidence="2 3" key="1">
    <citation type="submission" date="2019-03" db="EMBL/GenBank/DDBJ databases">
        <title>Rhodobacteraceae bacterium SM1902, a new member of the family Rhodobacteraceae isolated from Yantai.</title>
        <authorList>
            <person name="Sun Y."/>
        </authorList>
    </citation>
    <scope>NUCLEOTIDE SEQUENCE [LARGE SCALE GENOMIC DNA]</scope>
    <source>
        <strain evidence="2 3">SM1902</strain>
    </source>
</reference>
<name>A0A4R6AWN1_9RHOB</name>
<keyword evidence="2" id="KW-0378">Hydrolase</keyword>
<gene>
    <name evidence="2" type="ORF">E2L05_13120</name>
</gene>
<protein>
    <submittedName>
        <fullName evidence="2">TIGR02281 family clan AA aspartic protease</fullName>
        <ecNumber evidence="2">3.4.23.-</ecNumber>
    </submittedName>
</protein>
<keyword evidence="1" id="KW-0812">Transmembrane</keyword>
<keyword evidence="1" id="KW-0472">Membrane</keyword>
<dbReference type="CDD" id="cd05483">
    <property type="entry name" value="retropepsin_like_bacteria"/>
    <property type="match status" value="1"/>
</dbReference>
<sequence>MNAENIASLIYLSLLGTVVAGYFLVANRHRMGKVAQQAAIWALIFVGVAAGAALWDDIRSTSVGRQAVSQQGSKIEVTRGPGGHYTLTLGINGAAVDFLVDTGATEIVLTMEDAERAGINEADLRFTGRASTANGMVQTASITLDTVELGGHVDQNVPAQISSGAMPGSLLGMRYLSRFSSLSIEGNTLTLVR</sequence>